<evidence type="ECO:0000313" key="3">
    <source>
        <dbReference type="Proteomes" id="UP000575985"/>
    </source>
</evidence>
<dbReference type="InterPro" id="IPR012349">
    <property type="entry name" value="Split_barrel_FMN-bd"/>
</dbReference>
<feature type="region of interest" description="Disordered" evidence="1">
    <location>
        <begin position="71"/>
        <end position="90"/>
    </location>
</feature>
<dbReference type="Gene3D" id="2.30.110.10">
    <property type="entry name" value="Electron Transport, Fmn-binding Protein, Chain A"/>
    <property type="match status" value="1"/>
</dbReference>
<sequence length="140" mass="15351">MCFTEPEIDYLATQLVGRLATVGRRGAQVRPVAFRLNEDGTIDIGGPDITAGAEYRNVRERPDREVALVVDDTAPASGAPRPARGRGRRVEVRGRAETLTLDEPPLRPESFAREVIRIHPRTVASWNVDPDRPDGTRAAG</sequence>
<dbReference type="Proteomes" id="UP000575985">
    <property type="component" value="Unassembled WGS sequence"/>
</dbReference>
<evidence type="ECO:0000313" key="2">
    <source>
        <dbReference type="EMBL" id="NYI96030.1"/>
    </source>
</evidence>
<protein>
    <submittedName>
        <fullName evidence="2">Pyridoxamine 5'-phosphate oxidase family protein</fullName>
    </submittedName>
</protein>
<name>A0A853BM15_9ACTN</name>
<dbReference type="AlphaFoldDB" id="A0A853BM15"/>
<dbReference type="SUPFAM" id="SSF50475">
    <property type="entry name" value="FMN-binding split barrel"/>
    <property type="match status" value="1"/>
</dbReference>
<keyword evidence="3" id="KW-1185">Reference proteome</keyword>
<evidence type="ECO:0000256" key="1">
    <source>
        <dbReference type="SAM" id="MobiDB-lite"/>
    </source>
</evidence>
<comment type="caution">
    <text evidence="2">The sequence shown here is derived from an EMBL/GenBank/DDBJ whole genome shotgun (WGS) entry which is preliminary data.</text>
</comment>
<dbReference type="InterPro" id="IPR024031">
    <property type="entry name" value="MSMEG_5819/OxyR"/>
</dbReference>
<dbReference type="RefSeq" id="WP_179767461.1">
    <property type="nucleotide sequence ID" value="NZ_JACCFO010000001.1"/>
</dbReference>
<organism evidence="2 3">
    <name type="scientific">Streptomonospora nanhaiensis</name>
    <dbReference type="NCBI Taxonomy" id="1323731"/>
    <lineage>
        <taxon>Bacteria</taxon>
        <taxon>Bacillati</taxon>
        <taxon>Actinomycetota</taxon>
        <taxon>Actinomycetes</taxon>
        <taxon>Streptosporangiales</taxon>
        <taxon>Nocardiopsidaceae</taxon>
        <taxon>Streptomonospora</taxon>
    </lineage>
</organism>
<accession>A0A853BM15</accession>
<gene>
    <name evidence="2" type="ORF">HNR12_002307</name>
</gene>
<proteinExistence type="predicted"/>
<dbReference type="NCBIfam" id="TIGR04023">
    <property type="entry name" value="PPOX_MSMEG_5819"/>
    <property type="match status" value="1"/>
</dbReference>
<reference evidence="2 3" key="1">
    <citation type="submission" date="2020-07" db="EMBL/GenBank/DDBJ databases">
        <title>Sequencing the genomes of 1000 actinobacteria strains.</title>
        <authorList>
            <person name="Klenk H.-P."/>
        </authorList>
    </citation>
    <scope>NUCLEOTIDE SEQUENCE [LARGE SCALE GENOMIC DNA]</scope>
    <source>
        <strain evidence="2 3">DSM 45927</strain>
    </source>
</reference>
<dbReference type="EMBL" id="JACCFO010000001">
    <property type="protein sequence ID" value="NYI96030.1"/>
    <property type="molecule type" value="Genomic_DNA"/>
</dbReference>